<dbReference type="PANTHER" id="PTHR11203:SF49">
    <property type="entry name" value="BLL1145 PROTEIN"/>
    <property type="match status" value="1"/>
</dbReference>
<organism evidence="1 2">
    <name type="scientific">Fulvivirga sediminis</name>
    <dbReference type="NCBI Taxonomy" id="2803949"/>
    <lineage>
        <taxon>Bacteria</taxon>
        <taxon>Pseudomonadati</taxon>
        <taxon>Bacteroidota</taxon>
        <taxon>Cytophagia</taxon>
        <taxon>Cytophagales</taxon>
        <taxon>Fulvivirgaceae</taxon>
        <taxon>Fulvivirga</taxon>
    </lineage>
</organism>
<evidence type="ECO:0000313" key="2">
    <source>
        <dbReference type="Proteomes" id="UP000659388"/>
    </source>
</evidence>
<dbReference type="EC" id="3.1.-.-" evidence="1"/>
<dbReference type="GO" id="GO:0004521">
    <property type="term" value="F:RNA endonuclease activity"/>
    <property type="evidence" value="ECO:0007669"/>
    <property type="project" value="TreeGrafter"/>
</dbReference>
<name>A0A937F7R2_9BACT</name>
<evidence type="ECO:0000313" key="1">
    <source>
        <dbReference type="EMBL" id="MBL3657992.1"/>
    </source>
</evidence>
<sequence length="343" mass="38686">MLLQFTEIGIHCPQADIYIDPWRPVDRALITHGHADHSRRGHKYYLCTEAAMPVIKYRLGQDINVETVKFGEVKTINGVKFSFHPAGHIIGSAQIRVEYKGEVWVASGDYKVAADGLTETFEPVKCHTFITESTFGLPIYKWKSQKDEFEEINNWWRTNQENGKTTVLTGYALGKAQRIIQNLDHSIGTVYTHGAVENVNEVIRNQGVDLKSTVRVTQDIPKENFKGNIVVATPSAIGSPWMKKFMPYSVGVASGWMSLRGARRRRAVDRGFVLSDHADWDELNTAVKATEAERVFVTHGYTNIFSQWLNEQGIESATVETQYEGELTEIGESTVKEEEEESS</sequence>
<dbReference type="SUPFAM" id="SSF56281">
    <property type="entry name" value="Metallo-hydrolase/oxidoreductase"/>
    <property type="match status" value="1"/>
</dbReference>
<dbReference type="PANTHER" id="PTHR11203">
    <property type="entry name" value="CLEAVAGE AND POLYADENYLATION SPECIFICITY FACTOR FAMILY MEMBER"/>
    <property type="match status" value="1"/>
</dbReference>
<keyword evidence="1" id="KW-0540">Nuclease</keyword>
<reference evidence="1" key="1">
    <citation type="submission" date="2021-01" db="EMBL/GenBank/DDBJ databases">
        <title>Fulvivirga kasyanovii gen. nov., sp nov., a novel member of the phylum Bacteroidetes isolated from seawater in a mussel farm.</title>
        <authorList>
            <person name="Zhao L.-H."/>
            <person name="Wang Z.-J."/>
        </authorList>
    </citation>
    <scope>NUCLEOTIDE SEQUENCE</scope>
    <source>
        <strain evidence="1">2943</strain>
    </source>
</reference>
<keyword evidence="1" id="KW-0378">Hydrolase</keyword>
<keyword evidence="1" id="KW-0436">Ligase</keyword>
<dbReference type="EMBL" id="JAESIY010000010">
    <property type="protein sequence ID" value="MBL3657992.1"/>
    <property type="molecule type" value="Genomic_DNA"/>
</dbReference>
<dbReference type="AlphaFoldDB" id="A0A937F7R2"/>
<dbReference type="RefSeq" id="WP_202245785.1">
    <property type="nucleotide sequence ID" value="NZ_JAESIY010000010.1"/>
</dbReference>
<dbReference type="InterPro" id="IPR036866">
    <property type="entry name" value="RibonucZ/Hydroxyglut_hydro"/>
</dbReference>
<dbReference type="Gene3D" id="3.60.15.10">
    <property type="entry name" value="Ribonuclease Z/Hydroxyacylglutathione hydrolase-like"/>
    <property type="match status" value="1"/>
</dbReference>
<dbReference type="InterPro" id="IPR050698">
    <property type="entry name" value="MBL"/>
</dbReference>
<dbReference type="InterPro" id="IPR026360">
    <property type="entry name" value="Xnuc_lig_assoc"/>
</dbReference>
<accession>A0A937F7R2</accession>
<keyword evidence="2" id="KW-1185">Reference proteome</keyword>
<proteinExistence type="predicted"/>
<protein>
    <submittedName>
        <fullName evidence="1">Ligase-associated DNA damage response exonuclease</fullName>
        <ecNumber evidence="1">3.1.-.-</ecNumber>
    </submittedName>
</protein>
<keyword evidence="1" id="KW-0269">Exonuclease</keyword>
<dbReference type="Proteomes" id="UP000659388">
    <property type="component" value="Unassembled WGS sequence"/>
</dbReference>
<dbReference type="GO" id="GO:0016874">
    <property type="term" value="F:ligase activity"/>
    <property type="evidence" value="ECO:0007669"/>
    <property type="project" value="UniProtKB-KW"/>
</dbReference>
<dbReference type="GO" id="GO:0004527">
    <property type="term" value="F:exonuclease activity"/>
    <property type="evidence" value="ECO:0007669"/>
    <property type="project" value="UniProtKB-KW"/>
</dbReference>
<dbReference type="NCBIfam" id="TIGR04122">
    <property type="entry name" value="Xnuc_lig_assoc"/>
    <property type="match status" value="1"/>
</dbReference>
<comment type="caution">
    <text evidence="1">The sequence shown here is derived from an EMBL/GenBank/DDBJ whole genome shotgun (WGS) entry which is preliminary data.</text>
</comment>
<gene>
    <name evidence="1" type="ORF">JL102_17710</name>
</gene>